<accession>A0A067T263</accession>
<evidence type="ECO:0000256" key="4">
    <source>
        <dbReference type="ARBA" id="ARBA00022692"/>
    </source>
</evidence>
<evidence type="ECO:0000313" key="13">
    <source>
        <dbReference type="Proteomes" id="UP000027222"/>
    </source>
</evidence>
<comment type="subcellular location">
    <subcellularLocation>
        <location evidence="1">Mitochondrion inner membrane</location>
        <topology evidence="1">Multi-pass membrane protein</topology>
    </subcellularLocation>
</comment>
<evidence type="ECO:0000256" key="1">
    <source>
        <dbReference type="ARBA" id="ARBA00004448"/>
    </source>
</evidence>
<feature type="repeat" description="Solcar" evidence="10">
    <location>
        <begin position="225"/>
        <end position="313"/>
    </location>
</feature>
<dbReference type="InterPro" id="IPR002067">
    <property type="entry name" value="MCP"/>
</dbReference>
<dbReference type="STRING" id="685588.A0A067T263"/>
<evidence type="ECO:0000256" key="8">
    <source>
        <dbReference type="ARBA" id="ARBA00023128"/>
    </source>
</evidence>
<evidence type="ECO:0000256" key="2">
    <source>
        <dbReference type="ARBA" id="ARBA00006375"/>
    </source>
</evidence>
<dbReference type="Gene3D" id="1.50.40.10">
    <property type="entry name" value="Mitochondrial carrier domain"/>
    <property type="match status" value="1"/>
</dbReference>
<dbReference type="PANTHER" id="PTHR24089">
    <property type="entry name" value="SOLUTE CARRIER FAMILY 25"/>
    <property type="match status" value="1"/>
</dbReference>
<reference evidence="13" key="1">
    <citation type="journal article" date="2014" name="Proc. Natl. Acad. Sci. U.S.A.">
        <title>Extensive sampling of basidiomycete genomes demonstrates inadequacy of the white-rot/brown-rot paradigm for wood decay fungi.</title>
        <authorList>
            <person name="Riley R."/>
            <person name="Salamov A.A."/>
            <person name="Brown D.W."/>
            <person name="Nagy L.G."/>
            <person name="Floudas D."/>
            <person name="Held B.W."/>
            <person name="Levasseur A."/>
            <person name="Lombard V."/>
            <person name="Morin E."/>
            <person name="Otillar R."/>
            <person name="Lindquist E.A."/>
            <person name="Sun H."/>
            <person name="LaButti K.M."/>
            <person name="Schmutz J."/>
            <person name="Jabbour D."/>
            <person name="Luo H."/>
            <person name="Baker S.E."/>
            <person name="Pisabarro A.G."/>
            <person name="Walton J.D."/>
            <person name="Blanchette R.A."/>
            <person name="Henrissat B."/>
            <person name="Martin F."/>
            <person name="Cullen D."/>
            <person name="Hibbett D.S."/>
            <person name="Grigoriev I.V."/>
        </authorList>
    </citation>
    <scope>NUCLEOTIDE SEQUENCE [LARGE SCALE GENOMIC DNA]</scope>
    <source>
        <strain evidence="13">CBS 339.88</strain>
    </source>
</reference>
<dbReference type="GO" id="GO:0005743">
    <property type="term" value="C:mitochondrial inner membrane"/>
    <property type="evidence" value="ECO:0007669"/>
    <property type="project" value="UniProtKB-SubCell"/>
</dbReference>
<feature type="repeat" description="Solcar" evidence="10">
    <location>
        <begin position="17"/>
        <end position="108"/>
    </location>
</feature>
<dbReference type="EMBL" id="KL142384">
    <property type="protein sequence ID" value="KDR73999.1"/>
    <property type="molecule type" value="Genomic_DNA"/>
</dbReference>
<evidence type="ECO:0000256" key="3">
    <source>
        <dbReference type="ARBA" id="ARBA00022448"/>
    </source>
</evidence>
<comment type="similarity">
    <text evidence="2 11">Belongs to the mitochondrial carrier (TC 2.A.29) family.</text>
</comment>
<dbReference type="PROSITE" id="PS50920">
    <property type="entry name" value="SOLCAR"/>
    <property type="match status" value="3"/>
</dbReference>
<dbReference type="InterPro" id="IPR023395">
    <property type="entry name" value="MCP_dom_sf"/>
</dbReference>
<keyword evidence="13" id="KW-1185">Reference proteome</keyword>
<evidence type="ECO:0000313" key="12">
    <source>
        <dbReference type="EMBL" id="KDR73999.1"/>
    </source>
</evidence>
<dbReference type="PRINTS" id="PR00928">
    <property type="entry name" value="GRAVESDC"/>
</dbReference>
<dbReference type="InterPro" id="IPR002167">
    <property type="entry name" value="GDC-like"/>
</dbReference>
<sequence length="316" mass="35129">MSTSTSLKPVDGHTSYEFLIRSVLAGGFAGGVAKTVVAPLDRIKILFQTHNVEFQRFSGTWRGIPDALRFILHTQGVRGLYQGHTLTLARAIPHAAIGYTVYDRAGHLLMPTPESQTSFRRFLAGAITGVSAMPFTYPFELIRVRMAIETRHHAHRPSPWSAMHTIWTEGRSRGHLTPLPFLHFYRGFTVSVLGTVPYRGGIFLIWETLNAHSRERLSAEILHSYQTQIHLAVGAIAGAVAQVVTYPLEVVRRTQQASGAGSPERMIGFREIVLRIWTQAGWRGFFSGLGIGLIKQVPMHSISLAAWQVAKRILDV</sequence>
<keyword evidence="8" id="KW-0496">Mitochondrion</keyword>
<evidence type="ECO:0000256" key="5">
    <source>
        <dbReference type="ARBA" id="ARBA00022737"/>
    </source>
</evidence>
<dbReference type="GO" id="GO:0055085">
    <property type="term" value="P:transmembrane transport"/>
    <property type="evidence" value="ECO:0007669"/>
    <property type="project" value="InterPro"/>
</dbReference>
<evidence type="ECO:0008006" key="14">
    <source>
        <dbReference type="Google" id="ProtNLM"/>
    </source>
</evidence>
<proteinExistence type="inferred from homology"/>
<evidence type="ECO:0000256" key="7">
    <source>
        <dbReference type="ARBA" id="ARBA00022989"/>
    </source>
</evidence>
<dbReference type="HOGENOM" id="CLU_015166_10_0_1"/>
<dbReference type="AlphaFoldDB" id="A0A067T263"/>
<evidence type="ECO:0000256" key="11">
    <source>
        <dbReference type="RuleBase" id="RU000488"/>
    </source>
</evidence>
<keyword evidence="6" id="KW-0999">Mitochondrion inner membrane</keyword>
<dbReference type="PRINTS" id="PR00926">
    <property type="entry name" value="MITOCARRIER"/>
</dbReference>
<feature type="repeat" description="Solcar" evidence="10">
    <location>
        <begin position="116"/>
        <end position="212"/>
    </location>
</feature>
<name>A0A067T263_GALM3</name>
<evidence type="ECO:0000256" key="9">
    <source>
        <dbReference type="ARBA" id="ARBA00023136"/>
    </source>
</evidence>
<protein>
    <recommendedName>
        <fullName evidence="14">Mitochondrial carrier</fullName>
    </recommendedName>
</protein>
<dbReference type="Pfam" id="PF00153">
    <property type="entry name" value="Mito_carr"/>
    <property type="match status" value="3"/>
</dbReference>
<keyword evidence="5" id="KW-0677">Repeat</keyword>
<dbReference type="SUPFAM" id="SSF103506">
    <property type="entry name" value="Mitochondrial carrier"/>
    <property type="match status" value="1"/>
</dbReference>
<keyword evidence="7" id="KW-1133">Transmembrane helix</keyword>
<evidence type="ECO:0000256" key="10">
    <source>
        <dbReference type="PROSITE-ProRule" id="PRU00282"/>
    </source>
</evidence>
<evidence type="ECO:0000256" key="6">
    <source>
        <dbReference type="ARBA" id="ARBA00022792"/>
    </source>
</evidence>
<organism evidence="12 13">
    <name type="scientific">Galerina marginata (strain CBS 339.88)</name>
    <dbReference type="NCBI Taxonomy" id="685588"/>
    <lineage>
        <taxon>Eukaryota</taxon>
        <taxon>Fungi</taxon>
        <taxon>Dikarya</taxon>
        <taxon>Basidiomycota</taxon>
        <taxon>Agaricomycotina</taxon>
        <taxon>Agaricomycetes</taxon>
        <taxon>Agaricomycetidae</taxon>
        <taxon>Agaricales</taxon>
        <taxon>Agaricineae</taxon>
        <taxon>Strophariaceae</taxon>
        <taxon>Galerina</taxon>
    </lineage>
</organism>
<dbReference type="Proteomes" id="UP000027222">
    <property type="component" value="Unassembled WGS sequence"/>
</dbReference>
<gene>
    <name evidence="12" type="ORF">GALMADRAFT_71579</name>
</gene>
<dbReference type="OrthoDB" id="270584at2759"/>
<dbReference type="InterPro" id="IPR018108">
    <property type="entry name" value="MCP_transmembrane"/>
</dbReference>
<keyword evidence="9 10" id="KW-0472">Membrane</keyword>
<keyword evidence="3 11" id="KW-0813">Transport</keyword>
<keyword evidence="4 10" id="KW-0812">Transmembrane</keyword>